<reference evidence="7 8" key="1">
    <citation type="journal article" date="2015" name="Mol. Plant Microbe Interact.">
        <title>Genome, transcriptome, and functional analyses of Penicillium expansum provide new insights into secondary metabolism and pathogenicity.</title>
        <authorList>
            <person name="Ballester A.R."/>
            <person name="Marcet-Houben M."/>
            <person name="Levin E."/>
            <person name="Sela N."/>
            <person name="Selma-Lazaro C."/>
            <person name="Carmona L."/>
            <person name="Wisniewski M."/>
            <person name="Droby S."/>
            <person name="Gonzalez-Candelas L."/>
            <person name="Gabaldon T."/>
        </authorList>
    </citation>
    <scope>NUCLEOTIDE SEQUENCE [LARGE SCALE GENOMIC DNA]</scope>
    <source>
        <strain evidence="7 8">PHI-1</strain>
    </source>
</reference>
<dbReference type="InterPro" id="IPR036188">
    <property type="entry name" value="FAD/NAD-bd_sf"/>
</dbReference>
<keyword evidence="6" id="KW-0472">Membrane</keyword>
<evidence type="ECO:0000313" key="8">
    <source>
        <dbReference type="Proteomes" id="UP000030104"/>
    </source>
</evidence>
<dbReference type="SUPFAM" id="SSF51905">
    <property type="entry name" value="FAD/NAD(P)-binding domain"/>
    <property type="match status" value="1"/>
</dbReference>
<keyword evidence="4" id="KW-0274">FAD</keyword>
<dbReference type="GO" id="GO:0050660">
    <property type="term" value="F:flavin adenine dinucleotide binding"/>
    <property type="evidence" value="ECO:0007669"/>
    <property type="project" value="InterPro"/>
</dbReference>
<comment type="caution">
    <text evidence="7">The sequence shown here is derived from an EMBL/GenBank/DDBJ whole genome shotgun (WGS) entry which is preliminary data.</text>
</comment>
<dbReference type="PANTHER" id="PTHR42877:SF5">
    <property type="entry name" value="L-ORNITHINE N(5)-MONOOXYGENASE-RELATED"/>
    <property type="match status" value="1"/>
</dbReference>
<evidence type="ECO:0000256" key="1">
    <source>
        <dbReference type="ARBA" id="ARBA00001974"/>
    </source>
</evidence>
<dbReference type="STRING" id="40296.A0A0A2KF47"/>
<evidence type="ECO:0000256" key="6">
    <source>
        <dbReference type="SAM" id="Phobius"/>
    </source>
</evidence>
<keyword evidence="6" id="KW-0812">Transmembrane</keyword>
<organism evidence="7 8">
    <name type="scientific">Penicillium italicum</name>
    <name type="common">Blue mold</name>
    <dbReference type="NCBI Taxonomy" id="40296"/>
    <lineage>
        <taxon>Eukaryota</taxon>
        <taxon>Fungi</taxon>
        <taxon>Dikarya</taxon>
        <taxon>Ascomycota</taxon>
        <taxon>Pezizomycotina</taxon>
        <taxon>Eurotiomycetes</taxon>
        <taxon>Eurotiomycetidae</taxon>
        <taxon>Eurotiales</taxon>
        <taxon>Aspergillaceae</taxon>
        <taxon>Penicillium</taxon>
    </lineage>
</organism>
<dbReference type="GO" id="GO:0004497">
    <property type="term" value="F:monooxygenase activity"/>
    <property type="evidence" value="ECO:0007669"/>
    <property type="project" value="UniProtKB-KW"/>
</dbReference>
<accession>A0A0A2KF47</accession>
<keyword evidence="8" id="KW-1185">Reference proteome</keyword>
<evidence type="ECO:0000256" key="2">
    <source>
        <dbReference type="ARBA" id="ARBA00010139"/>
    </source>
</evidence>
<protein>
    <submittedName>
        <fullName evidence="7">Flavin monooxygenase FMO</fullName>
    </submittedName>
</protein>
<dbReference type="EMBL" id="JQGA01001494">
    <property type="protein sequence ID" value="KGO65511.1"/>
    <property type="molecule type" value="Genomic_DNA"/>
</dbReference>
<evidence type="ECO:0000256" key="4">
    <source>
        <dbReference type="ARBA" id="ARBA00022827"/>
    </source>
</evidence>
<dbReference type="PhylomeDB" id="A0A0A2KF47"/>
<dbReference type="Proteomes" id="UP000030104">
    <property type="component" value="Unassembled WGS sequence"/>
</dbReference>
<dbReference type="OMA" id="TWWVNSY"/>
<proteinExistence type="inferred from homology"/>
<sequence length="526" mass="59150">MDLDTDVLIIGAGLSGLGLAVQLVRQYGHRNFEIIEKTDHIGGTWLTNSYPGCGVDVAAHYYSYSFCLNPNWSRKFPLQQEILDYLKGVASKYDIGKYARFHSIVNSAHWDESSRTWLVTVTDLKASETYHRRCKILVSAVGILSLPNGCDIDGASSFKGPMFHTAQWDHSFDWKDRDMVTAGLPEKSPNSRQAQWIFERPNPPYSSRFQWIMKWVPLAMRAYRAMQIYYSELDFYSFPTESGAGMRKMHAQTQGAYIQRTSPAKYHEFLIPKTEVGCKRRVMDSDYLQSLHRDNVELVYEDPIREIVEHGVLTKSGRFVHADAIVLANGFQVQKPLLSLNLFGEGGVSVAEHWDTFSEGSASSYFGTCLSGFPNFFIMMGPNTASGHGCVTYTTECQINFTLRAIKPVLNALRAQRSRLPVIGWKADTVKVKPDAEQADIDAIQEVAKGMVWSSGCTSWVLDAESKRNTIMYPGFQYKYWLRSIFIPWKDFDFSAPVSGSSHPLGIGSFLAISAVIAVVASICFR</sequence>
<dbReference type="OrthoDB" id="74360at2759"/>
<keyword evidence="6" id="KW-1133">Transmembrane helix</keyword>
<dbReference type="PANTHER" id="PTHR42877">
    <property type="entry name" value="L-ORNITHINE N(5)-MONOOXYGENASE-RELATED"/>
    <property type="match status" value="1"/>
</dbReference>
<comment type="cofactor">
    <cofactor evidence="1">
        <name>FAD</name>
        <dbReference type="ChEBI" id="CHEBI:57692"/>
    </cofactor>
</comment>
<evidence type="ECO:0000256" key="5">
    <source>
        <dbReference type="ARBA" id="ARBA00023002"/>
    </source>
</evidence>
<dbReference type="GO" id="GO:0050661">
    <property type="term" value="F:NADP binding"/>
    <property type="evidence" value="ECO:0007669"/>
    <property type="project" value="InterPro"/>
</dbReference>
<name>A0A0A2KF47_PENIT</name>
<keyword evidence="3" id="KW-0285">Flavoprotein</keyword>
<keyword evidence="7" id="KW-0503">Monooxygenase</keyword>
<feature type="transmembrane region" description="Helical" evidence="6">
    <location>
        <begin position="505"/>
        <end position="525"/>
    </location>
</feature>
<comment type="similarity">
    <text evidence="2">Belongs to the FAD-binding monooxygenase family.</text>
</comment>
<gene>
    <name evidence="7" type="ORF">PITC_018520</name>
</gene>
<dbReference type="HOGENOM" id="CLU_006937_7_1_1"/>
<evidence type="ECO:0000313" key="7">
    <source>
        <dbReference type="EMBL" id="KGO65511.1"/>
    </source>
</evidence>
<evidence type="ECO:0000256" key="3">
    <source>
        <dbReference type="ARBA" id="ARBA00022630"/>
    </source>
</evidence>
<keyword evidence="5" id="KW-0560">Oxidoreductase</keyword>
<dbReference type="PRINTS" id="PR00370">
    <property type="entry name" value="FMOXYGENASE"/>
</dbReference>
<dbReference type="AlphaFoldDB" id="A0A0A2KF47"/>
<dbReference type="InterPro" id="IPR051209">
    <property type="entry name" value="FAD-bind_Monooxygenase_sf"/>
</dbReference>
<dbReference type="InterPro" id="IPR000960">
    <property type="entry name" value="Flavin_mOase"/>
</dbReference>
<dbReference type="Pfam" id="PF13450">
    <property type="entry name" value="NAD_binding_8"/>
    <property type="match status" value="1"/>
</dbReference>
<dbReference type="Gene3D" id="3.50.50.60">
    <property type="entry name" value="FAD/NAD(P)-binding domain"/>
    <property type="match status" value="2"/>
</dbReference>